<evidence type="ECO:0000256" key="2">
    <source>
        <dbReference type="ARBA" id="ARBA00023002"/>
    </source>
</evidence>
<dbReference type="PRINTS" id="PR00081">
    <property type="entry name" value="GDHRDH"/>
</dbReference>
<reference evidence="3" key="2">
    <citation type="journal article" date="2021" name="PeerJ">
        <title>Extensive microbial diversity within the chicken gut microbiome revealed by metagenomics and culture.</title>
        <authorList>
            <person name="Gilroy R."/>
            <person name="Ravi A."/>
            <person name="Getino M."/>
            <person name="Pursley I."/>
            <person name="Horton D.L."/>
            <person name="Alikhan N.F."/>
            <person name="Baker D."/>
            <person name="Gharbi K."/>
            <person name="Hall N."/>
            <person name="Watson M."/>
            <person name="Adriaenssens E.M."/>
            <person name="Foster-Nyarko E."/>
            <person name="Jarju S."/>
            <person name="Secka A."/>
            <person name="Antonio M."/>
            <person name="Oren A."/>
            <person name="Chaudhuri R.R."/>
            <person name="La Ragione R."/>
            <person name="Hildebrand F."/>
            <person name="Pallen M.J."/>
        </authorList>
    </citation>
    <scope>NUCLEOTIDE SEQUENCE</scope>
    <source>
        <strain evidence="3">ChiGjej1B1-24693</strain>
    </source>
</reference>
<dbReference type="Pfam" id="PF13561">
    <property type="entry name" value="adh_short_C2"/>
    <property type="match status" value="1"/>
</dbReference>
<dbReference type="InterPro" id="IPR036291">
    <property type="entry name" value="NAD(P)-bd_dom_sf"/>
</dbReference>
<dbReference type="PROSITE" id="PS00061">
    <property type="entry name" value="ADH_SHORT"/>
    <property type="match status" value="1"/>
</dbReference>
<dbReference type="NCBIfam" id="NF009466">
    <property type="entry name" value="PRK12826.1-2"/>
    <property type="match status" value="1"/>
</dbReference>
<dbReference type="PANTHER" id="PTHR24321:SF15">
    <property type="entry name" value="OXIDOREDUCTASE UCPA"/>
    <property type="match status" value="1"/>
</dbReference>
<dbReference type="PANTHER" id="PTHR24321">
    <property type="entry name" value="DEHYDROGENASES, SHORT CHAIN"/>
    <property type="match status" value="1"/>
</dbReference>
<dbReference type="Gene3D" id="3.40.50.720">
    <property type="entry name" value="NAD(P)-binding Rossmann-like Domain"/>
    <property type="match status" value="1"/>
</dbReference>
<keyword evidence="2" id="KW-0560">Oxidoreductase</keyword>
<sequence>MSEQWFEGQTAVVTGGSRGLGLAITSVLQARGASVCIIDNNAEALAEAAAVLDPHRTATAFADIRDGEQVETALAIAQQAFGPGIDILVNNAGVVGTNGLTWDLDDDNWGLVLGVNLDGTFRCCRAVAPVMKDNGYGRIVNIASIAGKEGNPNAAHYSTSKAGVIGLTKSLGKELATDGVLVNAVAPAVISTPMLDDMTAEHVAYMKSKIPMARFAETSEVAHLVAFLSSPLMTFSTGAVFDASGGRATY</sequence>
<evidence type="ECO:0000256" key="1">
    <source>
        <dbReference type="ARBA" id="ARBA00006484"/>
    </source>
</evidence>
<gene>
    <name evidence="3" type="ORF">IAA98_04630</name>
</gene>
<organism evidence="3 4">
    <name type="scientific">Candidatus Avipropionibacterium avicola</name>
    <dbReference type="NCBI Taxonomy" id="2840701"/>
    <lineage>
        <taxon>Bacteria</taxon>
        <taxon>Bacillati</taxon>
        <taxon>Actinomycetota</taxon>
        <taxon>Actinomycetes</taxon>
        <taxon>Propionibacteriales</taxon>
        <taxon>Propionibacteriaceae</taxon>
        <taxon>Propionibacteriaceae incertae sedis</taxon>
        <taxon>Candidatus Avipropionibacterium</taxon>
    </lineage>
</organism>
<comment type="caution">
    <text evidence="3">The sequence shown here is derived from an EMBL/GenBank/DDBJ whole genome shotgun (WGS) entry which is preliminary data.</text>
</comment>
<reference evidence="3" key="1">
    <citation type="submission" date="2020-10" db="EMBL/GenBank/DDBJ databases">
        <authorList>
            <person name="Gilroy R."/>
        </authorList>
    </citation>
    <scope>NUCLEOTIDE SEQUENCE</scope>
    <source>
        <strain evidence="3">ChiGjej1B1-24693</strain>
    </source>
</reference>
<proteinExistence type="inferred from homology"/>
<accession>A0A9D1KLW8</accession>
<evidence type="ECO:0000313" key="3">
    <source>
        <dbReference type="EMBL" id="HIT74851.1"/>
    </source>
</evidence>
<dbReference type="PRINTS" id="PR00080">
    <property type="entry name" value="SDRFAMILY"/>
</dbReference>
<evidence type="ECO:0000313" key="4">
    <source>
        <dbReference type="Proteomes" id="UP000886842"/>
    </source>
</evidence>
<dbReference type="FunFam" id="3.40.50.720:FF:000173">
    <property type="entry name" value="3-oxoacyl-[acyl-carrier protein] reductase"/>
    <property type="match status" value="1"/>
</dbReference>
<protein>
    <submittedName>
        <fullName evidence="3">SDR family oxidoreductase</fullName>
    </submittedName>
</protein>
<dbReference type="InterPro" id="IPR020904">
    <property type="entry name" value="Sc_DH/Rdtase_CS"/>
</dbReference>
<name>A0A9D1KLW8_9ACTN</name>
<comment type="similarity">
    <text evidence="1">Belongs to the short-chain dehydrogenases/reductases (SDR) family.</text>
</comment>
<dbReference type="Proteomes" id="UP000886842">
    <property type="component" value="Unassembled WGS sequence"/>
</dbReference>
<dbReference type="InterPro" id="IPR002347">
    <property type="entry name" value="SDR_fam"/>
</dbReference>
<dbReference type="GO" id="GO:0016491">
    <property type="term" value="F:oxidoreductase activity"/>
    <property type="evidence" value="ECO:0007669"/>
    <property type="project" value="UniProtKB-KW"/>
</dbReference>
<dbReference type="EMBL" id="DVLP01000142">
    <property type="protein sequence ID" value="HIT74851.1"/>
    <property type="molecule type" value="Genomic_DNA"/>
</dbReference>
<dbReference type="SUPFAM" id="SSF51735">
    <property type="entry name" value="NAD(P)-binding Rossmann-fold domains"/>
    <property type="match status" value="1"/>
</dbReference>
<dbReference type="AlphaFoldDB" id="A0A9D1KLW8"/>